<organism evidence="1">
    <name type="scientific">Odorrana andersonii</name>
    <name type="common">Golden crossband frog</name>
    <name type="synonym">Rana andersonii</name>
    <dbReference type="NCBI Taxonomy" id="369514"/>
    <lineage>
        <taxon>Eukaryota</taxon>
        <taxon>Metazoa</taxon>
        <taxon>Chordata</taxon>
        <taxon>Craniata</taxon>
        <taxon>Vertebrata</taxon>
        <taxon>Euteleostomi</taxon>
        <taxon>Amphibia</taxon>
        <taxon>Batrachia</taxon>
        <taxon>Anura</taxon>
        <taxon>Neobatrachia</taxon>
        <taxon>Ranoidea</taxon>
        <taxon>Ranidae</taxon>
        <taxon>Odorrana</taxon>
    </lineage>
</organism>
<dbReference type="Gene3D" id="4.10.40.50">
    <property type="match status" value="1"/>
</dbReference>
<dbReference type="GO" id="GO:0061844">
    <property type="term" value="P:antimicrobial humoral immune response mediated by antimicrobial peptide"/>
    <property type="evidence" value="ECO:0007669"/>
    <property type="project" value="TreeGrafter"/>
</dbReference>
<dbReference type="Pfam" id="PF07359">
    <property type="entry name" value="LEAP-2"/>
    <property type="match status" value="1"/>
</dbReference>
<accession>E3SYM9</accession>
<sequence>CCRVIGLSVWKLGVRKCGVTFGGQEEVYPQPPCTYHELFLRRYPPTEERSDWPQVSQRRGPRMTPFWRAVGNKPVGAFCQQGLECTTKVCRRGHCTYLQHNWF</sequence>
<protein>
    <submittedName>
        <fullName evidence="1">LEAP-2-RA2 peptide</fullName>
    </submittedName>
</protein>
<evidence type="ECO:0000313" key="1">
    <source>
        <dbReference type="EMBL" id="ADP05814.1"/>
    </source>
</evidence>
<feature type="non-terminal residue" evidence="1">
    <location>
        <position position="1"/>
    </location>
</feature>
<dbReference type="PANTHER" id="PTHR21007">
    <property type="entry name" value="LIVER EXPRESSED ANTIMICROBIAL PEPTIDE 2"/>
    <property type="match status" value="1"/>
</dbReference>
<proteinExistence type="evidence at transcript level"/>
<dbReference type="AlphaFoldDB" id="E3SYM9"/>
<dbReference type="EMBL" id="GU133749">
    <property type="protein sequence ID" value="ADP05814.1"/>
    <property type="molecule type" value="mRNA"/>
</dbReference>
<dbReference type="GO" id="GO:0042742">
    <property type="term" value="P:defense response to bacterium"/>
    <property type="evidence" value="ECO:0007669"/>
    <property type="project" value="InterPro"/>
</dbReference>
<dbReference type="InterPro" id="IPR009955">
    <property type="entry name" value="LEAP-2"/>
</dbReference>
<dbReference type="PANTHER" id="PTHR21007:SF5">
    <property type="entry name" value="LIVER-EXPRESSED ANTIMICROBIAL PEPTIDE 2"/>
    <property type="match status" value="1"/>
</dbReference>
<reference evidence="1" key="1">
    <citation type="submission" date="2009-10" db="EMBL/GenBank/DDBJ databases">
        <title>The highest antimicrobial peptides diversity, skin antimicrobial peptides peptidomics of Amphibian, Rana andersonii.</title>
        <authorList>
            <person name="Yang X."/>
            <person name="Liang X."/>
            <person name="Zhang Y."/>
            <person name="Lee W.-H."/>
        </authorList>
    </citation>
    <scope>NUCLEOTIDE SEQUENCE</scope>
    <source>
        <tissue evidence="1">Skin</tissue>
    </source>
</reference>
<name>E3SYM9_ODOAN</name>